<sequence>MNKKSFYEEKLLWRLQRNKLSSSDKLVFTGLHDSIKQHLLEYAGIETIPVIVFWNGKELWTFISGLEVVSMHSGLVHRIHLDDINKKIKVPSLVKQGKESKMTFNYLDLGDEGIRVWAPEGKEMFVLMNLLQMFPLLNNQIT</sequence>
<dbReference type="OrthoDB" id="6638128at2"/>
<dbReference type="RefSeq" id="WP_130593332.1">
    <property type="nucleotide sequence ID" value="NZ_CP034752.1"/>
</dbReference>
<gene>
    <name evidence="1" type="ORF">EKN56_19620</name>
</gene>
<dbReference type="EMBL" id="CP034752">
    <property type="protein sequence ID" value="QBH98407.1"/>
    <property type="molecule type" value="Genomic_DNA"/>
</dbReference>
<dbReference type="KEGG" id="prag:EKN56_19620"/>
<keyword evidence="2" id="KW-1185">Reference proteome</keyword>
<protein>
    <submittedName>
        <fullName evidence="1">Uncharacterized protein</fullName>
    </submittedName>
</protein>
<accession>A0A411WQD8</accession>
<name>A0A411WQD8_9GAMM</name>
<organism evidence="1 2">
    <name type="scientific">Limnobaculum zhutongyuii</name>
    <dbReference type="NCBI Taxonomy" id="2498113"/>
    <lineage>
        <taxon>Bacteria</taxon>
        <taxon>Pseudomonadati</taxon>
        <taxon>Pseudomonadota</taxon>
        <taxon>Gammaproteobacteria</taxon>
        <taxon>Enterobacterales</taxon>
        <taxon>Budviciaceae</taxon>
        <taxon>Limnobaculum</taxon>
    </lineage>
</organism>
<reference evidence="1 2" key="1">
    <citation type="submission" date="2019-03" db="EMBL/GenBank/DDBJ databases">
        <title>Pragia sp. nov. isolated from the gut tract of Carduelis flavirostris.</title>
        <authorList>
            <person name="Ge Y."/>
        </authorList>
    </citation>
    <scope>NUCLEOTIDE SEQUENCE [LARGE SCALE GENOMIC DNA]</scope>
    <source>
        <strain evidence="1 2">CF-458</strain>
    </source>
</reference>
<evidence type="ECO:0000313" key="2">
    <source>
        <dbReference type="Proteomes" id="UP000293154"/>
    </source>
</evidence>
<dbReference type="Proteomes" id="UP000293154">
    <property type="component" value="Chromosome"/>
</dbReference>
<dbReference type="AlphaFoldDB" id="A0A411WQD8"/>
<proteinExistence type="predicted"/>
<evidence type="ECO:0000313" key="1">
    <source>
        <dbReference type="EMBL" id="QBH98407.1"/>
    </source>
</evidence>